<feature type="transmembrane region" description="Helical" evidence="8">
    <location>
        <begin position="86"/>
        <end position="109"/>
    </location>
</feature>
<feature type="transmembrane region" description="Helical" evidence="8">
    <location>
        <begin position="335"/>
        <end position="355"/>
    </location>
</feature>
<evidence type="ECO:0000256" key="3">
    <source>
        <dbReference type="ARBA" id="ARBA00022448"/>
    </source>
</evidence>
<dbReference type="PANTHER" id="PTHR42718">
    <property type="entry name" value="MAJOR FACILITATOR SUPERFAMILY MULTIDRUG TRANSPORTER MFSC"/>
    <property type="match status" value="1"/>
</dbReference>
<evidence type="ECO:0000256" key="8">
    <source>
        <dbReference type="SAM" id="Phobius"/>
    </source>
</evidence>
<feature type="transmembrane region" description="Helical" evidence="8">
    <location>
        <begin position="234"/>
        <end position="252"/>
    </location>
</feature>
<dbReference type="GO" id="GO:0005886">
    <property type="term" value="C:plasma membrane"/>
    <property type="evidence" value="ECO:0007669"/>
    <property type="project" value="UniProtKB-SubCell"/>
</dbReference>
<feature type="transmembrane region" description="Helical" evidence="8">
    <location>
        <begin position="171"/>
        <end position="191"/>
    </location>
</feature>
<reference evidence="10" key="1">
    <citation type="submission" date="2019-11" db="EMBL/GenBank/DDBJ databases">
        <authorList>
            <person name="Feng L."/>
        </authorList>
    </citation>
    <scope>NUCLEOTIDE SEQUENCE</scope>
    <source>
        <strain evidence="10">SsimulansLFYP27</strain>
    </source>
</reference>
<dbReference type="InterPro" id="IPR020846">
    <property type="entry name" value="MFS_dom"/>
</dbReference>
<evidence type="ECO:0000313" key="10">
    <source>
        <dbReference type="EMBL" id="VYU55365.1"/>
    </source>
</evidence>
<dbReference type="InterPro" id="IPR011701">
    <property type="entry name" value="MFS"/>
</dbReference>
<feature type="transmembrane region" description="Helical" evidence="8">
    <location>
        <begin position="433"/>
        <end position="457"/>
    </location>
</feature>
<keyword evidence="3" id="KW-0813">Transport</keyword>
<feature type="transmembrane region" description="Helical" evidence="8">
    <location>
        <begin position="14"/>
        <end position="32"/>
    </location>
</feature>
<feature type="transmembrane region" description="Helical" evidence="8">
    <location>
        <begin position="306"/>
        <end position="323"/>
    </location>
</feature>
<evidence type="ECO:0000259" key="9">
    <source>
        <dbReference type="PROSITE" id="PS50850"/>
    </source>
</evidence>
<dbReference type="InterPro" id="IPR036259">
    <property type="entry name" value="MFS_trans_sf"/>
</dbReference>
<feature type="transmembrane region" description="Helical" evidence="8">
    <location>
        <begin position="145"/>
        <end position="165"/>
    </location>
</feature>
<sequence length="465" mass="50126">MAQNKKQHQAFKPGTQLIVAIILSILTYWLFAQSFLNIAPHVQKDYNIDMTVVNIAVSLTSLFTGIFIVVAGGLADKLGRVKMTRVGIILSIVGSISVIISSIPALLIIGRVLQGLSAACLMPATIAIINQFYHDEERQKALSFWSFGSYGGTGIASFFAGLVATFFGWKWIFVLSIILSFVALYLFRGVPESKEPGAKNMKFDVVGITIFLIMMLSINVVTTQGTRLGWLNPITLTLDAIFVISVFVFYFYERQKHQPFIDFSVFSNKTYIGTVSANFLLNTVIGSLALFNIYAQAGLGFSGLKAGFVTITYLIGSLSMIRIGERYLQCKGPRFPMLAGPISIAVGILLISTVFLPDVVYIIVSVIGFLFIGLGLGFFATPVLDTALTSVPAEKVGVASGIIKMSSTLGAAFGIAILTTVYSSLAPNHTPEFSAGIAFVVGAAVMLSAFVASFVTIPKGKMEKQ</sequence>
<feature type="transmembrane region" description="Helical" evidence="8">
    <location>
        <begin position="396"/>
        <end position="421"/>
    </location>
</feature>
<evidence type="ECO:0000256" key="2">
    <source>
        <dbReference type="ARBA" id="ARBA00007520"/>
    </source>
</evidence>
<gene>
    <name evidence="10" type="primary">norB_3</name>
    <name evidence="10" type="ORF">SSLFYP27_02640</name>
</gene>
<feature type="transmembrane region" description="Helical" evidence="8">
    <location>
        <begin position="115"/>
        <end position="133"/>
    </location>
</feature>
<name>A0A6N3FTI3_STASI</name>
<feature type="domain" description="Major facilitator superfamily (MFS) profile" evidence="9">
    <location>
        <begin position="17"/>
        <end position="461"/>
    </location>
</feature>
<dbReference type="CDD" id="cd17321">
    <property type="entry name" value="MFS_MMR_MDR_like"/>
    <property type="match status" value="1"/>
</dbReference>
<feature type="transmembrane region" description="Helical" evidence="8">
    <location>
        <begin position="52"/>
        <end position="74"/>
    </location>
</feature>
<keyword evidence="5 8" id="KW-1133">Transmembrane helix</keyword>
<comment type="similarity">
    <text evidence="2">Belongs to the major facilitator superfamily. TCR/Tet family.</text>
</comment>
<dbReference type="Pfam" id="PF07690">
    <property type="entry name" value="MFS_1"/>
    <property type="match status" value="1"/>
</dbReference>
<proteinExistence type="inferred from homology"/>
<protein>
    <recommendedName>
        <fullName evidence="7">Quinolone resistance protein NorB</fullName>
    </recommendedName>
</protein>
<dbReference type="SUPFAM" id="SSF103473">
    <property type="entry name" value="MFS general substrate transporter"/>
    <property type="match status" value="1"/>
</dbReference>
<dbReference type="Gene3D" id="1.20.1720.10">
    <property type="entry name" value="Multidrug resistance protein D"/>
    <property type="match status" value="1"/>
</dbReference>
<evidence type="ECO:0000256" key="4">
    <source>
        <dbReference type="ARBA" id="ARBA00022692"/>
    </source>
</evidence>
<dbReference type="Gene3D" id="1.20.1250.20">
    <property type="entry name" value="MFS general substrate transporter like domains"/>
    <property type="match status" value="1"/>
</dbReference>
<feature type="transmembrane region" description="Helical" evidence="8">
    <location>
        <begin position="361"/>
        <end position="384"/>
    </location>
</feature>
<dbReference type="RefSeq" id="WP_156667048.1">
    <property type="nucleotide sequence ID" value="NZ_CACRUO010000065.1"/>
</dbReference>
<evidence type="ECO:0000256" key="7">
    <source>
        <dbReference type="ARBA" id="ARBA00040594"/>
    </source>
</evidence>
<dbReference type="PANTHER" id="PTHR42718:SF9">
    <property type="entry name" value="MAJOR FACILITATOR SUPERFAMILY MULTIDRUG TRANSPORTER MFSC"/>
    <property type="match status" value="1"/>
</dbReference>
<evidence type="ECO:0000256" key="1">
    <source>
        <dbReference type="ARBA" id="ARBA00004651"/>
    </source>
</evidence>
<dbReference type="GO" id="GO:0022857">
    <property type="term" value="F:transmembrane transporter activity"/>
    <property type="evidence" value="ECO:0007669"/>
    <property type="project" value="InterPro"/>
</dbReference>
<dbReference type="PROSITE" id="PS50850">
    <property type="entry name" value="MFS"/>
    <property type="match status" value="1"/>
</dbReference>
<comment type="subcellular location">
    <subcellularLocation>
        <location evidence="1">Cell membrane</location>
        <topology evidence="1">Multi-pass membrane protein</topology>
    </subcellularLocation>
</comment>
<organism evidence="10">
    <name type="scientific">Staphylococcus simulans</name>
    <dbReference type="NCBI Taxonomy" id="1286"/>
    <lineage>
        <taxon>Bacteria</taxon>
        <taxon>Bacillati</taxon>
        <taxon>Bacillota</taxon>
        <taxon>Bacilli</taxon>
        <taxon>Bacillales</taxon>
        <taxon>Staphylococcaceae</taxon>
        <taxon>Staphylococcus</taxon>
    </lineage>
</organism>
<keyword evidence="4 8" id="KW-0812">Transmembrane</keyword>
<dbReference type="AlphaFoldDB" id="A0A6N3FTI3"/>
<dbReference type="EMBL" id="CACRUO010000065">
    <property type="protein sequence ID" value="VYU55365.1"/>
    <property type="molecule type" value="Genomic_DNA"/>
</dbReference>
<feature type="transmembrane region" description="Helical" evidence="8">
    <location>
        <begin position="272"/>
        <end position="294"/>
    </location>
</feature>
<accession>A0A6N3FTI3</accession>
<evidence type="ECO:0000256" key="5">
    <source>
        <dbReference type="ARBA" id="ARBA00022989"/>
    </source>
</evidence>
<keyword evidence="6 8" id="KW-0472">Membrane</keyword>
<evidence type="ECO:0000256" key="6">
    <source>
        <dbReference type="ARBA" id="ARBA00023136"/>
    </source>
</evidence>
<feature type="transmembrane region" description="Helical" evidence="8">
    <location>
        <begin position="203"/>
        <end position="222"/>
    </location>
</feature>